<protein>
    <submittedName>
        <fullName evidence="1">Uncharacterized protein</fullName>
    </submittedName>
</protein>
<evidence type="ECO:0000313" key="1">
    <source>
        <dbReference type="EMBL" id="KAJ5608622.1"/>
    </source>
</evidence>
<dbReference type="RefSeq" id="XP_056756046.1">
    <property type="nucleotide sequence ID" value="XM_056896298.1"/>
</dbReference>
<dbReference type="EMBL" id="JAQJAE010000002">
    <property type="protein sequence ID" value="KAJ5608622.1"/>
    <property type="molecule type" value="Genomic_DNA"/>
</dbReference>
<reference evidence="1" key="2">
    <citation type="submission" date="2023-01" db="EMBL/GenBank/DDBJ databases">
        <authorList>
            <person name="Petersen C."/>
        </authorList>
    </citation>
    <scope>NUCLEOTIDE SEQUENCE</scope>
    <source>
        <strain evidence="1">IBT 12815</strain>
    </source>
</reference>
<gene>
    <name evidence="1" type="ORF">N7537_005241</name>
</gene>
<dbReference type="AlphaFoldDB" id="A0AAD6H7V3"/>
<dbReference type="Proteomes" id="UP001213799">
    <property type="component" value="Unassembled WGS sequence"/>
</dbReference>
<keyword evidence="2" id="KW-1185">Reference proteome</keyword>
<comment type="caution">
    <text evidence="1">The sequence shown here is derived from an EMBL/GenBank/DDBJ whole genome shotgun (WGS) entry which is preliminary data.</text>
</comment>
<proteinExistence type="predicted"/>
<reference evidence="1" key="1">
    <citation type="journal article" date="2023" name="IMA Fungus">
        <title>Comparative genomic study of the Penicillium genus elucidates a diverse pangenome and 15 lateral gene transfer events.</title>
        <authorList>
            <person name="Petersen C."/>
            <person name="Sorensen T."/>
            <person name="Nielsen M.R."/>
            <person name="Sondergaard T.E."/>
            <person name="Sorensen J.L."/>
            <person name="Fitzpatrick D.A."/>
            <person name="Frisvad J.C."/>
            <person name="Nielsen K.L."/>
        </authorList>
    </citation>
    <scope>NUCLEOTIDE SEQUENCE</scope>
    <source>
        <strain evidence="1">IBT 12815</strain>
    </source>
</reference>
<dbReference type="GeneID" id="81586540"/>
<sequence>MAARHARDNVTRARAHTTGIVNASGMRNIRYKAFKWTEGEDISKRKRKWAKVNTHIRRHGRMQKKWGQVIAIEFM</sequence>
<name>A0AAD6H7V3_9EURO</name>
<evidence type="ECO:0000313" key="2">
    <source>
        <dbReference type="Proteomes" id="UP001213799"/>
    </source>
</evidence>
<accession>A0AAD6H7V3</accession>
<organism evidence="1 2">
    <name type="scientific">Penicillium hordei</name>
    <dbReference type="NCBI Taxonomy" id="40994"/>
    <lineage>
        <taxon>Eukaryota</taxon>
        <taxon>Fungi</taxon>
        <taxon>Dikarya</taxon>
        <taxon>Ascomycota</taxon>
        <taxon>Pezizomycotina</taxon>
        <taxon>Eurotiomycetes</taxon>
        <taxon>Eurotiomycetidae</taxon>
        <taxon>Eurotiales</taxon>
        <taxon>Aspergillaceae</taxon>
        <taxon>Penicillium</taxon>
    </lineage>
</organism>